<sequence>MDHTQFAINQVKENRITEAKIKQIEKDFSIPQSVGLRLPSDGELASDPTGCSVAFHPTFLEIGARLAIHTYIRKVLREIGVAPAQLNPNGWRIVIRMFALWRSRGFPAPSFTDIGHCYSLFSHKLEGDGWWGLACCDKQEDEPLIIGLSSSNKEWKKT</sequence>
<dbReference type="AlphaFoldDB" id="A0AAE0EBF4"/>
<protein>
    <recommendedName>
        <fullName evidence="1">Transposase (putative) gypsy type domain-containing protein</fullName>
    </recommendedName>
</protein>
<dbReference type="Pfam" id="PF04195">
    <property type="entry name" value="Transposase_28"/>
    <property type="match status" value="1"/>
</dbReference>
<name>A0AAE0EBF4_9ROSI</name>
<dbReference type="Proteomes" id="UP001281410">
    <property type="component" value="Unassembled WGS sequence"/>
</dbReference>
<keyword evidence="3" id="KW-1185">Reference proteome</keyword>
<feature type="domain" description="Transposase (putative) gypsy type" evidence="1">
    <location>
        <begin position="56"/>
        <end position="100"/>
    </location>
</feature>
<evidence type="ECO:0000259" key="1">
    <source>
        <dbReference type="Pfam" id="PF04195"/>
    </source>
</evidence>
<reference evidence="2" key="1">
    <citation type="journal article" date="2023" name="Plant J.">
        <title>Genome sequences and population genomics provide insights into the demographic history, inbreeding, and mutation load of two 'living fossil' tree species of Dipteronia.</title>
        <authorList>
            <person name="Feng Y."/>
            <person name="Comes H.P."/>
            <person name="Chen J."/>
            <person name="Zhu S."/>
            <person name="Lu R."/>
            <person name="Zhang X."/>
            <person name="Li P."/>
            <person name="Qiu J."/>
            <person name="Olsen K.M."/>
            <person name="Qiu Y."/>
        </authorList>
    </citation>
    <scope>NUCLEOTIDE SEQUENCE</scope>
    <source>
        <strain evidence="2">NBL</strain>
    </source>
</reference>
<gene>
    <name evidence="2" type="ORF">Dsin_008732</name>
</gene>
<evidence type="ECO:0000313" key="3">
    <source>
        <dbReference type="Proteomes" id="UP001281410"/>
    </source>
</evidence>
<evidence type="ECO:0000313" key="2">
    <source>
        <dbReference type="EMBL" id="KAK3221707.1"/>
    </source>
</evidence>
<accession>A0AAE0EBF4</accession>
<comment type="caution">
    <text evidence="2">The sequence shown here is derived from an EMBL/GenBank/DDBJ whole genome shotgun (WGS) entry which is preliminary data.</text>
</comment>
<organism evidence="2 3">
    <name type="scientific">Dipteronia sinensis</name>
    <dbReference type="NCBI Taxonomy" id="43782"/>
    <lineage>
        <taxon>Eukaryota</taxon>
        <taxon>Viridiplantae</taxon>
        <taxon>Streptophyta</taxon>
        <taxon>Embryophyta</taxon>
        <taxon>Tracheophyta</taxon>
        <taxon>Spermatophyta</taxon>
        <taxon>Magnoliopsida</taxon>
        <taxon>eudicotyledons</taxon>
        <taxon>Gunneridae</taxon>
        <taxon>Pentapetalae</taxon>
        <taxon>rosids</taxon>
        <taxon>malvids</taxon>
        <taxon>Sapindales</taxon>
        <taxon>Sapindaceae</taxon>
        <taxon>Hippocastanoideae</taxon>
        <taxon>Acereae</taxon>
        <taxon>Dipteronia</taxon>
    </lineage>
</organism>
<dbReference type="InterPro" id="IPR007321">
    <property type="entry name" value="Transposase_28"/>
</dbReference>
<dbReference type="EMBL" id="JANJYJ010000003">
    <property type="protein sequence ID" value="KAK3221707.1"/>
    <property type="molecule type" value="Genomic_DNA"/>
</dbReference>
<proteinExistence type="predicted"/>